<feature type="region of interest" description="Disordered" evidence="1">
    <location>
        <begin position="49"/>
        <end position="88"/>
    </location>
</feature>
<name>A0AAD7S4Z6_9TELE</name>
<accession>A0AAD7S4Z6</accession>
<comment type="caution">
    <text evidence="2">The sequence shown here is derived from an EMBL/GenBank/DDBJ whole genome shotgun (WGS) entry which is preliminary data.</text>
</comment>
<proteinExistence type="predicted"/>
<reference evidence="2" key="1">
    <citation type="journal article" date="2023" name="Science">
        <title>Genome structures resolve the early diversification of teleost fishes.</title>
        <authorList>
            <person name="Parey E."/>
            <person name="Louis A."/>
            <person name="Montfort J."/>
            <person name="Bouchez O."/>
            <person name="Roques C."/>
            <person name="Iampietro C."/>
            <person name="Lluch J."/>
            <person name="Castinel A."/>
            <person name="Donnadieu C."/>
            <person name="Desvignes T."/>
            <person name="Floi Bucao C."/>
            <person name="Jouanno E."/>
            <person name="Wen M."/>
            <person name="Mejri S."/>
            <person name="Dirks R."/>
            <person name="Jansen H."/>
            <person name="Henkel C."/>
            <person name="Chen W.J."/>
            <person name="Zahm M."/>
            <person name="Cabau C."/>
            <person name="Klopp C."/>
            <person name="Thompson A.W."/>
            <person name="Robinson-Rechavi M."/>
            <person name="Braasch I."/>
            <person name="Lecointre G."/>
            <person name="Bobe J."/>
            <person name="Postlethwait J.H."/>
            <person name="Berthelot C."/>
            <person name="Roest Crollius H."/>
            <person name="Guiguen Y."/>
        </authorList>
    </citation>
    <scope>NUCLEOTIDE SEQUENCE</scope>
    <source>
        <strain evidence="2">NC1722</strain>
    </source>
</reference>
<evidence type="ECO:0000313" key="3">
    <source>
        <dbReference type="Proteomes" id="UP001221898"/>
    </source>
</evidence>
<dbReference type="AlphaFoldDB" id="A0AAD7S4Z6"/>
<dbReference type="Proteomes" id="UP001221898">
    <property type="component" value="Unassembled WGS sequence"/>
</dbReference>
<evidence type="ECO:0000256" key="1">
    <source>
        <dbReference type="SAM" id="MobiDB-lite"/>
    </source>
</evidence>
<evidence type="ECO:0000313" key="2">
    <source>
        <dbReference type="EMBL" id="KAJ8396062.1"/>
    </source>
</evidence>
<keyword evidence="3" id="KW-1185">Reference proteome</keyword>
<sequence>MSRELRTRAGARIACRPLTPDACAESELCRRPQSRARAVLRLVRRVSGRSGDEIGANRTSQDGNEHTLPADSPGRRLKRRGNQRLWQI</sequence>
<dbReference type="EMBL" id="JAINUG010000110">
    <property type="protein sequence ID" value="KAJ8396062.1"/>
    <property type="molecule type" value="Genomic_DNA"/>
</dbReference>
<protein>
    <submittedName>
        <fullName evidence="2">Uncharacterized protein</fullName>
    </submittedName>
</protein>
<organism evidence="2 3">
    <name type="scientific">Aldrovandia affinis</name>
    <dbReference type="NCBI Taxonomy" id="143900"/>
    <lineage>
        <taxon>Eukaryota</taxon>
        <taxon>Metazoa</taxon>
        <taxon>Chordata</taxon>
        <taxon>Craniata</taxon>
        <taxon>Vertebrata</taxon>
        <taxon>Euteleostomi</taxon>
        <taxon>Actinopterygii</taxon>
        <taxon>Neopterygii</taxon>
        <taxon>Teleostei</taxon>
        <taxon>Notacanthiformes</taxon>
        <taxon>Halosauridae</taxon>
        <taxon>Aldrovandia</taxon>
    </lineage>
</organism>
<gene>
    <name evidence="2" type="ORF">AAFF_G00025940</name>
</gene>